<comment type="caution">
    <text evidence="2">The sequence shown here is derived from an EMBL/GenBank/DDBJ whole genome shotgun (WGS) entry which is preliminary data.</text>
</comment>
<dbReference type="EMBL" id="JBHUMF010000030">
    <property type="protein sequence ID" value="MFD2681582.1"/>
    <property type="molecule type" value="Genomic_DNA"/>
</dbReference>
<evidence type="ECO:0000313" key="2">
    <source>
        <dbReference type="EMBL" id="MFD2681582.1"/>
    </source>
</evidence>
<name>A0ABW5RSC4_9BACI</name>
<accession>A0ABW5RSC4</accession>
<feature type="region of interest" description="Disordered" evidence="1">
    <location>
        <begin position="29"/>
        <end position="51"/>
    </location>
</feature>
<reference evidence="3" key="1">
    <citation type="journal article" date="2019" name="Int. J. Syst. Evol. Microbiol.">
        <title>The Global Catalogue of Microorganisms (GCM) 10K type strain sequencing project: providing services to taxonomists for standard genome sequencing and annotation.</title>
        <authorList>
            <consortium name="The Broad Institute Genomics Platform"/>
            <consortium name="The Broad Institute Genome Sequencing Center for Infectious Disease"/>
            <person name="Wu L."/>
            <person name="Ma J."/>
        </authorList>
    </citation>
    <scope>NUCLEOTIDE SEQUENCE [LARGE SCALE GENOMIC DNA]</scope>
    <source>
        <strain evidence="3">KCTC 3913</strain>
    </source>
</reference>
<organism evidence="2 3">
    <name type="scientific">Bacillus seohaeanensis</name>
    <dbReference type="NCBI Taxonomy" id="284580"/>
    <lineage>
        <taxon>Bacteria</taxon>
        <taxon>Bacillati</taxon>
        <taxon>Bacillota</taxon>
        <taxon>Bacilli</taxon>
        <taxon>Bacillales</taxon>
        <taxon>Bacillaceae</taxon>
        <taxon>Bacillus</taxon>
    </lineage>
</organism>
<evidence type="ECO:0000256" key="1">
    <source>
        <dbReference type="SAM" id="MobiDB-lite"/>
    </source>
</evidence>
<evidence type="ECO:0008006" key="4">
    <source>
        <dbReference type="Google" id="ProtNLM"/>
    </source>
</evidence>
<sequence>MKRKNFEHKYDYDEQASQQVSNQIMGAYSSGVIDSPDGSYNPYEDQENQYE</sequence>
<keyword evidence="3" id="KW-1185">Reference proteome</keyword>
<dbReference type="Proteomes" id="UP001597506">
    <property type="component" value="Unassembled WGS sequence"/>
</dbReference>
<dbReference type="RefSeq" id="WP_377935913.1">
    <property type="nucleotide sequence ID" value="NZ_JBHUMF010000030.1"/>
</dbReference>
<gene>
    <name evidence="2" type="ORF">ACFSUL_12585</name>
</gene>
<proteinExistence type="predicted"/>
<evidence type="ECO:0000313" key="3">
    <source>
        <dbReference type="Proteomes" id="UP001597506"/>
    </source>
</evidence>
<protein>
    <recommendedName>
        <fullName evidence="4">DUF4025 domain-containing protein</fullName>
    </recommendedName>
</protein>